<evidence type="ECO:0000313" key="1">
    <source>
        <dbReference type="EnsemblProtists" id="HpaP808863"/>
    </source>
</evidence>
<dbReference type="Proteomes" id="UP000011713">
    <property type="component" value="Unassembled WGS sequence"/>
</dbReference>
<dbReference type="EnsemblProtists" id="HpaT808863">
    <property type="protein sequence ID" value="HpaP808863"/>
    <property type="gene ID" value="HpaG808863"/>
</dbReference>
<keyword evidence="2" id="KW-1185">Reference proteome</keyword>
<dbReference type="EMBL" id="JH598621">
    <property type="status" value="NOT_ANNOTATED_CDS"/>
    <property type="molecule type" value="Genomic_DNA"/>
</dbReference>
<sequence>MTRVFVTRPAILGNEQNDEHFIYSKTAHFGCNLSRAPKTELLVSTRKVEAKTYFLRICTKFLQISVSIRHV</sequence>
<name>M4BR24_HYAAE</name>
<reference evidence="1" key="2">
    <citation type="submission" date="2015-06" db="UniProtKB">
        <authorList>
            <consortium name="EnsemblProtists"/>
        </authorList>
    </citation>
    <scope>IDENTIFICATION</scope>
    <source>
        <strain evidence="1">Emoy2</strain>
    </source>
</reference>
<protein>
    <submittedName>
        <fullName evidence="1">Uncharacterized protein</fullName>
    </submittedName>
</protein>
<proteinExistence type="predicted"/>
<dbReference type="InParanoid" id="M4BR24"/>
<evidence type="ECO:0000313" key="2">
    <source>
        <dbReference type="Proteomes" id="UP000011713"/>
    </source>
</evidence>
<dbReference type="AlphaFoldDB" id="M4BR24"/>
<dbReference type="HOGENOM" id="CLU_2745491_0_0_1"/>
<dbReference type="VEuPathDB" id="FungiDB:HpaG808863"/>
<accession>M4BR24</accession>
<organism evidence="1 2">
    <name type="scientific">Hyaloperonospora arabidopsidis (strain Emoy2)</name>
    <name type="common">Downy mildew agent</name>
    <name type="synonym">Peronospora arabidopsidis</name>
    <dbReference type="NCBI Taxonomy" id="559515"/>
    <lineage>
        <taxon>Eukaryota</taxon>
        <taxon>Sar</taxon>
        <taxon>Stramenopiles</taxon>
        <taxon>Oomycota</taxon>
        <taxon>Peronosporomycetes</taxon>
        <taxon>Peronosporales</taxon>
        <taxon>Peronosporaceae</taxon>
        <taxon>Hyaloperonospora</taxon>
    </lineage>
</organism>
<reference evidence="2" key="1">
    <citation type="journal article" date="2010" name="Science">
        <title>Signatures of adaptation to obligate biotrophy in the Hyaloperonospora arabidopsidis genome.</title>
        <authorList>
            <person name="Baxter L."/>
            <person name="Tripathy S."/>
            <person name="Ishaque N."/>
            <person name="Boot N."/>
            <person name="Cabral A."/>
            <person name="Kemen E."/>
            <person name="Thines M."/>
            <person name="Ah-Fong A."/>
            <person name="Anderson R."/>
            <person name="Badejoko W."/>
            <person name="Bittner-Eddy P."/>
            <person name="Boore J.L."/>
            <person name="Chibucos M.C."/>
            <person name="Coates M."/>
            <person name="Dehal P."/>
            <person name="Delehaunty K."/>
            <person name="Dong S."/>
            <person name="Downton P."/>
            <person name="Dumas B."/>
            <person name="Fabro G."/>
            <person name="Fronick C."/>
            <person name="Fuerstenberg S.I."/>
            <person name="Fulton L."/>
            <person name="Gaulin E."/>
            <person name="Govers F."/>
            <person name="Hughes L."/>
            <person name="Humphray S."/>
            <person name="Jiang R.H."/>
            <person name="Judelson H."/>
            <person name="Kamoun S."/>
            <person name="Kyung K."/>
            <person name="Meijer H."/>
            <person name="Minx P."/>
            <person name="Morris P."/>
            <person name="Nelson J."/>
            <person name="Phuntumart V."/>
            <person name="Qutob D."/>
            <person name="Rehmany A."/>
            <person name="Rougon-Cardoso A."/>
            <person name="Ryden P."/>
            <person name="Torto-Alalibo T."/>
            <person name="Studholme D."/>
            <person name="Wang Y."/>
            <person name="Win J."/>
            <person name="Wood J."/>
            <person name="Clifton S.W."/>
            <person name="Rogers J."/>
            <person name="Van den Ackerveken G."/>
            <person name="Jones J.D."/>
            <person name="McDowell J.M."/>
            <person name="Beynon J."/>
            <person name="Tyler B.M."/>
        </authorList>
    </citation>
    <scope>NUCLEOTIDE SEQUENCE [LARGE SCALE GENOMIC DNA]</scope>
    <source>
        <strain evidence="2">Emoy2</strain>
    </source>
</reference>